<sequence length="361" mass="41102">MPSTCVVSMSQQTGTSRYDYGVSMQSQAHLHKLLSKASNMESGGMVDRQRHIPCALFTTGTRKGEVESQPGHTVSTTMSQELLKVFSQIRLLEEQHNTSLSVTSALHGELVAAQARVRELEAPHRNARKEVETLLKKFSDEKMAWKAKEKEKIKAAVQSVQEQLDDERAARQRLESANRRLTRELMEAQSATATALQELENERKARQLMEEVCQELAQETGDDKAEVEEMKRESQKVREELEEERRMLQLAEVWREERVQMKLGEAKLALEEKSAVLDVMTDELESFLRAQHEGDDDSHLRDAQVLHEVIHAISSFPTGDYIPQDSEPSSFQEERRLKQDAHESESRGEPLYYAEGIPDAD</sequence>
<name>A0A8T0H250_CERPU</name>
<accession>A0A8T0H250</accession>
<feature type="region of interest" description="Disordered" evidence="2">
    <location>
        <begin position="317"/>
        <end position="361"/>
    </location>
</feature>
<dbReference type="PANTHER" id="PTHR31071:SF2">
    <property type="entry name" value="ACTIN CYTOSKELETON-REGULATORY COMPLEX PAN-LIKE PROTEIN"/>
    <property type="match status" value="1"/>
</dbReference>
<feature type="compositionally biased region" description="Basic and acidic residues" evidence="2">
    <location>
        <begin position="332"/>
        <end position="348"/>
    </location>
</feature>
<reference evidence="3" key="1">
    <citation type="submission" date="2020-06" db="EMBL/GenBank/DDBJ databases">
        <title>WGS assembly of Ceratodon purpureus strain R40.</title>
        <authorList>
            <person name="Carey S.B."/>
            <person name="Jenkins J."/>
            <person name="Shu S."/>
            <person name="Lovell J.T."/>
            <person name="Sreedasyam A."/>
            <person name="Maumus F."/>
            <person name="Tiley G.P."/>
            <person name="Fernandez-Pozo N."/>
            <person name="Barry K."/>
            <person name="Chen C."/>
            <person name="Wang M."/>
            <person name="Lipzen A."/>
            <person name="Daum C."/>
            <person name="Saski C.A."/>
            <person name="Payton A.C."/>
            <person name="Mcbreen J.C."/>
            <person name="Conrad R.E."/>
            <person name="Kollar L.M."/>
            <person name="Olsson S."/>
            <person name="Huttunen S."/>
            <person name="Landis J.B."/>
            <person name="Wickett N.J."/>
            <person name="Johnson M.G."/>
            <person name="Rensing S.A."/>
            <person name="Grimwood J."/>
            <person name="Schmutz J."/>
            <person name="Mcdaniel S.F."/>
        </authorList>
    </citation>
    <scope>NUCLEOTIDE SEQUENCE</scope>
    <source>
        <strain evidence="3">R40</strain>
    </source>
</reference>
<evidence type="ECO:0000256" key="2">
    <source>
        <dbReference type="SAM" id="MobiDB-lite"/>
    </source>
</evidence>
<dbReference type="AlphaFoldDB" id="A0A8T0H250"/>
<evidence type="ECO:0000313" key="3">
    <source>
        <dbReference type="EMBL" id="KAG0564449.1"/>
    </source>
</evidence>
<keyword evidence="4" id="KW-1185">Reference proteome</keyword>
<keyword evidence="1" id="KW-0175">Coiled coil</keyword>
<dbReference type="PANTHER" id="PTHR31071">
    <property type="entry name" value="GB|AAF24581.1"/>
    <property type="match status" value="1"/>
</dbReference>
<organism evidence="3 4">
    <name type="scientific">Ceratodon purpureus</name>
    <name type="common">Fire moss</name>
    <name type="synonym">Dicranum purpureum</name>
    <dbReference type="NCBI Taxonomy" id="3225"/>
    <lineage>
        <taxon>Eukaryota</taxon>
        <taxon>Viridiplantae</taxon>
        <taxon>Streptophyta</taxon>
        <taxon>Embryophyta</taxon>
        <taxon>Bryophyta</taxon>
        <taxon>Bryophytina</taxon>
        <taxon>Bryopsida</taxon>
        <taxon>Dicranidae</taxon>
        <taxon>Pseudoditrichales</taxon>
        <taxon>Ditrichaceae</taxon>
        <taxon>Ceratodon</taxon>
    </lineage>
</organism>
<dbReference type="EMBL" id="CM026429">
    <property type="protein sequence ID" value="KAG0564449.1"/>
    <property type="molecule type" value="Genomic_DNA"/>
</dbReference>
<evidence type="ECO:0000313" key="4">
    <source>
        <dbReference type="Proteomes" id="UP000822688"/>
    </source>
</evidence>
<feature type="coiled-coil region" evidence="1">
    <location>
        <begin position="150"/>
        <end position="251"/>
    </location>
</feature>
<comment type="caution">
    <text evidence="3">The sequence shown here is derived from an EMBL/GenBank/DDBJ whole genome shotgun (WGS) entry which is preliminary data.</text>
</comment>
<gene>
    <name evidence="3" type="ORF">KC19_8G111000</name>
</gene>
<dbReference type="Proteomes" id="UP000822688">
    <property type="component" value="Chromosome 8"/>
</dbReference>
<protein>
    <submittedName>
        <fullName evidence="3">Uncharacterized protein</fullName>
    </submittedName>
</protein>
<proteinExistence type="predicted"/>
<evidence type="ECO:0000256" key="1">
    <source>
        <dbReference type="SAM" id="Coils"/>
    </source>
</evidence>
<dbReference type="InterPro" id="IPR043424">
    <property type="entry name" value="BLT-like"/>
</dbReference>